<protein>
    <submittedName>
        <fullName evidence="1">Uncharacterized protein</fullName>
    </submittedName>
</protein>
<reference evidence="1" key="1">
    <citation type="journal article" date="2023" name="Access Microbiol">
        <title>De-novo genome assembly for Akanthomyces muscarius, a biocontrol agent of insect agricultural pests.</title>
        <authorList>
            <person name="Erdos Z."/>
            <person name="Studholme D.J."/>
            <person name="Raymond B."/>
            <person name="Sharma M."/>
        </authorList>
    </citation>
    <scope>NUCLEOTIDE SEQUENCE</scope>
    <source>
        <strain evidence="1">Ve6</strain>
    </source>
</reference>
<evidence type="ECO:0000313" key="2">
    <source>
        <dbReference type="Proteomes" id="UP001144673"/>
    </source>
</evidence>
<dbReference type="AlphaFoldDB" id="A0A9W8UPN6"/>
<organism evidence="1 2">
    <name type="scientific">Akanthomyces muscarius</name>
    <name type="common">Entomopathogenic fungus</name>
    <name type="synonym">Lecanicillium muscarium</name>
    <dbReference type="NCBI Taxonomy" id="2231603"/>
    <lineage>
        <taxon>Eukaryota</taxon>
        <taxon>Fungi</taxon>
        <taxon>Dikarya</taxon>
        <taxon>Ascomycota</taxon>
        <taxon>Pezizomycotina</taxon>
        <taxon>Sordariomycetes</taxon>
        <taxon>Hypocreomycetidae</taxon>
        <taxon>Hypocreales</taxon>
        <taxon>Cordycipitaceae</taxon>
        <taxon>Akanthomyces</taxon>
    </lineage>
</organism>
<sequence>MGCGSSKPANPAAALAKNLGEQGPELDWYHRPIWSQHIDYIYETAKQNGGTSKLRRNFGEFLNSTAQEWLGVEYPECAKAGTTEPFEDEAMPFGNDSGPCIPTKMFVTLDEGFSGIAYAATLVVHSPMAWKSVSDGANSALPGSIMNAPPTKLAQRYLSYLVHGIEQKGGNVKHCVLNLIIGSVMMTARYEPHNLIPSASLISENANAEIPAPKVVMDEDGPAESSDPQLVFRSRLFMSVLKNLENKYPGCTIWDAGKMSFNVDDKPYPYPARFLVCRDFEKRNKDVETVDYKVKGPYSEGNETVATILRARNPSEDPGGIVCLAIVVNVDPEDPWPKRDMDKHLPILVAAFAEASLHGLLMAFLKGFDRCALRIWAGQDTRHCTFIAPHAKGQTAEDLQQFSDLLFGGRVDSLKPALNPEDASDLEETFGIKLKKQQEHRLWQSESHFQKIRHEMRERAQANPERYEMINVLAGHQSAAKFMENNFGDRTITEEGELPQPDLKGAAKLENSKVLVARDPKQEPSSITAVLISIPCPIPGYSPLIDKEKTWLQTPESKRAEEAVMALLKQWYGQGKISKVDCFTQIMIGMDAIIYQFVDGEKFVDYPEERMEQIRWQ</sequence>
<dbReference type="RefSeq" id="XP_056057601.1">
    <property type="nucleotide sequence ID" value="XM_056198928.1"/>
</dbReference>
<proteinExistence type="predicted"/>
<gene>
    <name evidence="1" type="ORF">LMH87_007738</name>
</gene>
<dbReference type="GeneID" id="80894897"/>
<dbReference type="EMBL" id="JAJHUN010000003">
    <property type="protein sequence ID" value="KAJ4159796.1"/>
    <property type="molecule type" value="Genomic_DNA"/>
</dbReference>
<evidence type="ECO:0000313" key="1">
    <source>
        <dbReference type="EMBL" id="KAJ4159796.1"/>
    </source>
</evidence>
<dbReference type="Proteomes" id="UP001144673">
    <property type="component" value="Unassembled WGS sequence"/>
</dbReference>
<comment type="caution">
    <text evidence="1">The sequence shown here is derived from an EMBL/GenBank/DDBJ whole genome shotgun (WGS) entry which is preliminary data.</text>
</comment>
<keyword evidence="2" id="KW-1185">Reference proteome</keyword>
<accession>A0A9W8UPN6</accession>
<name>A0A9W8UPN6_AKAMU</name>
<dbReference type="KEGG" id="amus:LMH87_007738"/>